<dbReference type="PROSITE" id="PS51512">
    <property type="entry name" value="DFDF"/>
    <property type="match status" value="1"/>
</dbReference>
<keyword evidence="9" id="KW-1185">Reference proteome</keyword>
<feature type="compositionally biased region" description="Basic residues" evidence="3">
    <location>
        <begin position="318"/>
        <end position="343"/>
    </location>
</feature>
<dbReference type="InterPro" id="IPR025768">
    <property type="entry name" value="TFG_box"/>
</dbReference>
<protein>
    <recommendedName>
        <fullName evidence="10">Scd6p</fullName>
    </recommendedName>
</protein>
<dbReference type="EMBL" id="JAWIZZ010000037">
    <property type="protein sequence ID" value="KAK5781244.1"/>
    <property type="molecule type" value="Genomic_DNA"/>
</dbReference>
<sequence>MSQYIGKTISLISVTDNRYVGLLKEIDSEKGTVTLSNVRCFGTEGRKNWGPEEIFPNPTIYQSVQFNGNDVKDLSILEVRLEDVHPILPPTANQLSIVSPPSASTTNATASQQQQQQSQNQNSANNVEQTSGSKNIPAAVAGYGVYAPTHTSETEATINTTSARLKSNDNNVVDDTPQDKNIDVTTDSANVNSDAPAASIEHTYNAQQRQQRNHYSHSHSYRPRNQKIEIPNSDFDFASSNAKFLKENPTMALDKQETSPDNNDSESTVDSSKEETFYNKKSSFFDTISTSAEINTNMRWQEEKELNMDTFGQVSIRPRFHSNRGRGRGNYRGRGRGNYRGRGRGGSNNNNSNYRGGYHNNNYRNNNNGGGFHNNFDQSNQVPSFQNQPSVEF</sequence>
<evidence type="ECO:0000259" key="7">
    <source>
        <dbReference type="PROSITE" id="PS52002"/>
    </source>
</evidence>
<feature type="domain" description="Sm" evidence="7">
    <location>
        <begin position="1"/>
        <end position="80"/>
    </location>
</feature>
<feature type="compositionally biased region" description="Polar residues" evidence="3">
    <location>
        <begin position="377"/>
        <end position="393"/>
    </location>
</feature>
<dbReference type="SMART" id="SM01271">
    <property type="entry name" value="LSM14"/>
    <property type="match status" value="1"/>
</dbReference>
<dbReference type="InterPro" id="IPR025762">
    <property type="entry name" value="DFDF"/>
</dbReference>
<dbReference type="SMART" id="SM01199">
    <property type="entry name" value="FDF"/>
    <property type="match status" value="1"/>
</dbReference>
<feature type="region of interest" description="Disordered" evidence="3">
    <location>
        <begin position="316"/>
        <end position="393"/>
    </location>
</feature>
<dbReference type="GO" id="GO:0033962">
    <property type="term" value="P:P-body assembly"/>
    <property type="evidence" value="ECO:0007669"/>
    <property type="project" value="TreeGrafter"/>
</dbReference>
<evidence type="ECO:0000313" key="9">
    <source>
        <dbReference type="Proteomes" id="UP001306508"/>
    </source>
</evidence>
<dbReference type="PROSITE" id="PS51513">
    <property type="entry name" value="FFD"/>
    <property type="match status" value="1"/>
</dbReference>
<dbReference type="InterPro" id="IPR047575">
    <property type="entry name" value="Sm"/>
</dbReference>
<dbReference type="PROSITE" id="PS52002">
    <property type="entry name" value="SM"/>
    <property type="match status" value="1"/>
</dbReference>
<dbReference type="Pfam" id="PF12701">
    <property type="entry name" value="LSM14"/>
    <property type="match status" value="1"/>
</dbReference>
<dbReference type="GO" id="GO:0000932">
    <property type="term" value="C:P-body"/>
    <property type="evidence" value="ECO:0007669"/>
    <property type="project" value="TreeGrafter"/>
</dbReference>
<dbReference type="Proteomes" id="UP001306508">
    <property type="component" value="Unassembled WGS sequence"/>
</dbReference>
<dbReference type="InterPro" id="IPR010920">
    <property type="entry name" value="LSM_dom_sf"/>
</dbReference>
<dbReference type="GO" id="GO:0003729">
    <property type="term" value="F:mRNA binding"/>
    <property type="evidence" value="ECO:0007669"/>
    <property type="project" value="TreeGrafter"/>
</dbReference>
<dbReference type="PROSITE" id="PS51536">
    <property type="entry name" value="TFG"/>
    <property type="match status" value="1"/>
</dbReference>
<evidence type="ECO:0000259" key="5">
    <source>
        <dbReference type="PROSITE" id="PS51513"/>
    </source>
</evidence>
<dbReference type="InterPro" id="IPR025609">
    <property type="entry name" value="Lsm14-like_N"/>
</dbReference>
<proteinExistence type="predicted"/>
<feature type="compositionally biased region" description="Low complexity" evidence="3">
    <location>
        <begin position="347"/>
        <end position="367"/>
    </location>
</feature>
<feature type="domain" description="FFD box profile" evidence="5">
    <location>
        <begin position="276"/>
        <end position="292"/>
    </location>
</feature>
<feature type="region of interest" description="Disordered" evidence="3">
    <location>
        <begin position="92"/>
        <end position="132"/>
    </location>
</feature>
<dbReference type="CDD" id="cd01736">
    <property type="entry name" value="LSm14_N"/>
    <property type="match status" value="1"/>
</dbReference>
<dbReference type="PANTHER" id="PTHR13586:SF0">
    <property type="entry name" value="TRAILER HITCH, ISOFORM H"/>
    <property type="match status" value="1"/>
</dbReference>
<feature type="compositionally biased region" description="Basic residues" evidence="3">
    <location>
        <begin position="211"/>
        <end position="224"/>
    </location>
</feature>
<feature type="domain" description="DFDF" evidence="4">
    <location>
        <begin position="223"/>
        <end position="259"/>
    </location>
</feature>
<evidence type="ECO:0000313" key="8">
    <source>
        <dbReference type="EMBL" id="KAK5781244.1"/>
    </source>
</evidence>
<feature type="short sequence motif" description="TFG box" evidence="2">
    <location>
        <begin position="295"/>
        <end position="315"/>
    </location>
</feature>
<comment type="caution">
    <text evidence="8">The sequence shown here is derived from an EMBL/GenBank/DDBJ whole genome shotgun (WGS) entry which is preliminary data.</text>
</comment>
<organism evidence="8 9">
    <name type="scientific">Arxiozyma heterogenica</name>
    <dbReference type="NCBI Taxonomy" id="278026"/>
    <lineage>
        <taxon>Eukaryota</taxon>
        <taxon>Fungi</taxon>
        <taxon>Dikarya</taxon>
        <taxon>Ascomycota</taxon>
        <taxon>Saccharomycotina</taxon>
        <taxon>Saccharomycetes</taxon>
        <taxon>Saccharomycetales</taxon>
        <taxon>Saccharomycetaceae</taxon>
        <taxon>Arxiozyma</taxon>
    </lineage>
</organism>
<dbReference type="GO" id="GO:0034063">
    <property type="term" value="P:stress granule assembly"/>
    <property type="evidence" value="ECO:0007669"/>
    <property type="project" value="TreeGrafter"/>
</dbReference>
<feature type="compositionally biased region" description="Polar residues" evidence="3">
    <location>
        <begin position="160"/>
        <end position="173"/>
    </location>
</feature>
<feature type="compositionally biased region" description="Polar residues" evidence="3">
    <location>
        <begin position="183"/>
        <end position="193"/>
    </location>
</feature>
<feature type="compositionally biased region" description="Polar residues" evidence="3">
    <location>
        <begin position="259"/>
        <end position="270"/>
    </location>
</feature>
<dbReference type="AlphaFoldDB" id="A0AAN7ZSY4"/>
<feature type="compositionally biased region" description="Low complexity" evidence="3">
    <location>
        <begin position="102"/>
        <end position="126"/>
    </location>
</feature>
<evidence type="ECO:0000256" key="3">
    <source>
        <dbReference type="SAM" id="MobiDB-lite"/>
    </source>
</evidence>
<name>A0AAN7ZSY4_9SACH</name>
<dbReference type="Gene3D" id="2.30.30.100">
    <property type="match status" value="1"/>
</dbReference>
<evidence type="ECO:0008006" key="10">
    <source>
        <dbReference type="Google" id="ProtNLM"/>
    </source>
</evidence>
<dbReference type="SUPFAM" id="SSF50182">
    <property type="entry name" value="Sm-like ribonucleoproteins"/>
    <property type="match status" value="1"/>
</dbReference>
<feature type="short sequence motif" description="FFD box" evidence="1">
    <location>
        <begin position="276"/>
        <end position="292"/>
    </location>
</feature>
<evidence type="ECO:0000256" key="1">
    <source>
        <dbReference type="PROSITE-ProRule" id="PRU00846"/>
    </source>
</evidence>
<dbReference type="InterPro" id="IPR025761">
    <property type="entry name" value="FFD_box"/>
</dbReference>
<gene>
    <name evidence="8" type="ORF">RI543_001286</name>
</gene>
<feature type="region of interest" description="Disordered" evidence="3">
    <location>
        <begin position="252"/>
        <end position="275"/>
    </location>
</feature>
<reference evidence="9" key="1">
    <citation type="submission" date="2023-07" db="EMBL/GenBank/DDBJ databases">
        <title>A draft genome of Kazachstania heterogenica Y-27499.</title>
        <authorList>
            <person name="Donic C."/>
            <person name="Kralova J.S."/>
            <person name="Fidel L."/>
            <person name="Ben-Dor S."/>
            <person name="Jung S."/>
        </authorList>
    </citation>
    <scope>NUCLEOTIDE SEQUENCE [LARGE SCALE GENOMIC DNA]</scope>
    <source>
        <strain evidence="9">Y27499</strain>
    </source>
</reference>
<evidence type="ECO:0000259" key="4">
    <source>
        <dbReference type="PROSITE" id="PS51512"/>
    </source>
</evidence>
<feature type="compositionally biased region" description="Polar residues" evidence="3">
    <location>
        <begin position="92"/>
        <end position="101"/>
    </location>
</feature>
<accession>A0AAN7ZSY4</accession>
<feature type="region of interest" description="Disordered" evidence="3">
    <location>
        <begin position="160"/>
        <end position="224"/>
    </location>
</feature>
<evidence type="ECO:0000259" key="6">
    <source>
        <dbReference type="PROSITE" id="PS51536"/>
    </source>
</evidence>
<dbReference type="PANTHER" id="PTHR13586">
    <property type="entry name" value="SCD6 PROTEIN-RELATED"/>
    <property type="match status" value="1"/>
</dbReference>
<dbReference type="InterPro" id="IPR019050">
    <property type="entry name" value="FDF_dom"/>
</dbReference>
<evidence type="ECO:0000256" key="2">
    <source>
        <dbReference type="PROSITE-ProRule" id="PRU00869"/>
    </source>
</evidence>
<feature type="domain" description="TFG box profile" evidence="6">
    <location>
        <begin position="295"/>
        <end position="315"/>
    </location>
</feature>